<name>A0A1F7I5N7_9BACT</name>
<accession>A0A1F7I5N7</accession>
<evidence type="ECO:0000313" key="1">
    <source>
        <dbReference type="EMBL" id="OGK38699.1"/>
    </source>
</evidence>
<organism evidence="1 2">
    <name type="scientific">Candidatus Roizmanbacteria bacterium RIFCSPHIGHO2_12_FULL_44_10</name>
    <dbReference type="NCBI Taxonomy" id="1802054"/>
    <lineage>
        <taxon>Bacteria</taxon>
        <taxon>Candidatus Roizmaniibacteriota</taxon>
    </lineage>
</organism>
<evidence type="ECO:0000313" key="2">
    <source>
        <dbReference type="Proteomes" id="UP000179024"/>
    </source>
</evidence>
<reference evidence="1 2" key="1">
    <citation type="journal article" date="2016" name="Nat. Commun.">
        <title>Thousands of microbial genomes shed light on interconnected biogeochemical processes in an aquifer system.</title>
        <authorList>
            <person name="Anantharaman K."/>
            <person name="Brown C.T."/>
            <person name="Hug L.A."/>
            <person name="Sharon I."/>
            <person name="Castelle C.J."/>
            <person name="Probst A.J."/>
            <person name="Thomas B.C."/>
            <person name="Singh A."/>
            <person name="Wilkins M.J."/>
            <person name="Karaoz U."/>
            <person name="Brodie E.L."/>
            <person name="Williams K.H."/>
            <person name="Hubbard S.S."/>
            <person name="Banfield J.F."/>
        </authorList>
    </citation>
    <scope>NUCLEOTIDE SEQUENCE [LARGE SCALE GENOMIC DNA]</scope>
</reference>
<dbReference type="Proteomes" id="UP000179024">
    <property type="component" value="Unassembled WGS sequence"/>
</dbReference>
<gene>
    <name evidence="1" type="ORF">A3F34_02700</name>
</gene>
<protein>
    <submittedName>
        <fullName evidence="1">Uncharacterized protein</fullName>
    </submittedName>
</protein>
<proteinExistence type="predicted"/>
<sequence length="116" mass="13034">MLSKTHLFIISRLDNPVAITEAYERILTDNLTTAQTEELVRTKKFGIDTAGNRVDDTTTSQIKKQFRDLNKDISVKVVQSRVKAKIIVEVKGDLNKTTEFLEKLAALSVTSTYTDS</sequence>
<dbReference type="AlphaFoldDB" id="A0A1F7I5N7"/>
<comment type="caution">
    <text evidence="1">The sequence shown here is derived from an EMBL/GenBank/DDBJ whole genome shotgun (WGS) entry which is preliminary data.</text>
</comment>
<dbReference type="EMBL" id="MGAE01000050">
    <property type="protein sequence ID" value="OGK38699.1"/>
    <property type="molecule type" value="Genomic_DNA"/>
</dbReference>